<dbReference type="AlphaFoldDB" id="A0A9X2W1A1"/>
<sequence>MARHGPEAATIEVELCGKLAELHGRLLALSVPGEGCTAGIVLARAAEAVDGLAPMVAEGRVRVCINEVVVSDGAAVGPGDRVALFPPVSGG</sequence>
<dbReference type="InterPro" id="IPR012675">
    <property type="entry name" value="Beta-grasp_dom_sf"/>
</dbReference>
<dbReference type="InterPro" id="IPR016155">
    <property type="entry name" value="Mopterin_synth/thiamin_S_b"/>
</dbReference>
<comment type="caution">
    <text evidence="1">The sequence shown here is derived from an EMBL/GenBank/DDBJ whole genome shotgun (WGS) entry which is preliminary data.</text>
</comment>
<dbReference type="Gene3D" id="3.10.20.30">
    <property type="match status" value="1"/>
</dbReference>
<dbReference type="InterPro" id="IPR003749">
    <property type="entry name" value="ThiS/MoaD-like"/>
</dbReference>
<protein>
    <submittedName>
        <fullName evidence="1">MoaD/ThiS family protein</fullName>
    </submittedName>
</protein>
<dbReference type="RefSeq" id="WP_259961827.1">
    <property type="nucleotide sequence ID" value="NZ_JAOAMV010000003.1"/>
</dbReference>
<dbReference type="EMBL" id="JAOAMV010000003">
    <property type="protein sequence ID" value="MCT2558966.1"/>
    <property type="molecule type" value="Genomic_DNA"/>
</dbReference>
<reference evidence="1" key="1">
    <citation type="submission" date="2022-09" db="EMBL/GenBank/DDBJ databases">
        <title>The genome sequence of Tsuneonella sp. YG55.</title>
        <authorList>
            <person name="Liu Y."/>
        </authorList>
    </citation>
    <scope>NUCLEOTIDE SEQUENCE</scope>
    <source>
        <strain evidence="1">YG55</strain>
    </source>
</reference>
<proteinExistence type="predicted"/>
<organism evidence="1 2">
    <name type="scientific">Tsuneonella litorea</name>
    <dbReference type="NCBI Taxonomy" id="2976475"/>
    <lineage>
        <taxon>Bacteria</taxon>
        <taxon>Pseudomonadati</taxon>
        <taxon>Pseudomonadota</taxon>
        <taxon>Alphaproteobacteria</taxon>
        <taxon>Sphingomonadales</taxon>
        <taxon>Erythrobacteraceae</taxon>
        <taxon>Tsuneonella</taxon>
    </lineage>
</organism>
<gene>
    <name evidence="1" type="ORF">N0B51_08235</name>
</gene>
<dbReference type="SUPFAM" id="SSF54285">
    <property type="entry name" value="MoaD/ThiS"/>
    <property type="match status" value="1"/>
</dbReference>
<keyword evidence="2" id="KW-1185">Reference proteome</keyword>
<evidence type="ECO:0000313" key="2">
    <source>
        <dbReference type="Proteomes" id="UP001142648"/>
    </source>
</evidence>
<dbReference type="Pfam" id="PF02597">
    <property type="entry name" value="ThiS"/>
    <property type="match status" value="1"/>
</dbReference>
<dbReference type="Proteomes" id="UP001142648">
    <property type="component" value="Unassembled WGS sequence"/>
</dbReference>
<evidence type="ECO:0000313" key="1">
    <source>
        <dbReference type="EMBL" id="MCT2558966.1"/>
    </source>
</evidence>
<name>A0A9X2W1A1_9SPHN</name>
<accession>A0A9X2W1A1</accession>